<organism evidence="1 2">
    <name type="scientific">Paenibacillus thermoaerophilus</name>
    <dbReference type="NCBI Taxonomy" id="1215385"/>
    <lineage>
        <taxon>Bacteria</taxon>
        <taxon>Bacillati</taxon>
        <taxon>Bacillota</taxon>
        <taxon>Bacilli</taxon>
        <taxon>Bacillales</taxon>
        <taxon>Paenibacillaceae</taxon>
        <taxon>Paenibacillus</taxon>
    </lineage>
</organism>
<accession>A0ABW2V488</accession>
<dbReference type="EMBL" id="JBHTGQ010000031">
    <property type="protein sequence ID" value="MFC7750976.1"/>
    <property type="molecule type" value="Genomic_DNA"/>
</dbReference>
<evidence type="ECO:0000313" key="2">
    <source>
        <dbReference type="Proteomes" id="UP001596528"/>
    </source>
</evidence>
<proteinExistence type="predicted"/>
<dbReference type="RefSeq" id="WP_138789220.1">
    <property type="nucleotide sequence ID" value="NZ_JBHTGQ010000031.1"/>
</dbReference>
<evidence type="ECO:0000313" key="1">
    <source>
        <dbReference type="EMBL" id="MFC7750976.1"/>
    </source>
</evidence>
<dbReference type="Proteomes" id="UP001596528">
    <property type="component" value="Unassembled WGS sequence"/>
</dbReference>
<keyword evidence="2" id="KW-1185">Reference proteome</keyword>
<comment type="caution">
    <text evidence="1">The sequence shown here is derived from an EMBL/GenBank/DDBJ whole genome shotgun (WGS) entry which is preliminary data.</text>
</comment>
<name>A0ABW2V488_9BACL</name>
<gene>
    <name evidence="1" type="ORF">ACFQWB_13695</name>
</gene>
<reference evidence="2" key="1">
    <citation type="journal article" date="2019" name="Int. J. Syst. Evol. Microbiol.">
        <title>The Global Catalogue of Microorganisms (GCM) 10K type strain sequencing project: providing services to taxonomists for standard genome sequencing and annotation.</title>
        <authorList>
            <consortium name="The Broad Institute Genomics Platform"/>
            <consortium name="The Broad Institute Genome Sequencing Center for Infectious Disease"/>
            <person name="Wu L."/>
            <person name="Ma J."/>
        </authorList>
    </citation>
    <scope>NUCLEOTIDE SEQUENCE [LARGE SCALE GENOMIC DNA]</scope>
    <source>
        <strain evidence="2">JCM 18657</strain>
    </source>
</reference>
<protein>
    <submittedName>
        <fullName evidence="1">Uncharacterized protein</fullName>
    </submittedName>
</protein>
<sequence>MAESLNGWNKIHQDVLQERIVPIRTIEESETESYEIVKDKETGEHYLRYYYMHLNIADGSREHYNQLLPLDSDDVIGIMFGEQPYRYPEHWRKKFLRNGPEGYYVWFDPGEDPDRTEDEAYGRWLAERLSSFKRDGRFDPESVQKLLDEIERRGRQD</sequence>